<dbReference type="CDD" id="cd01414">
    <property type="entry name" value="SAICAR_synt_Sc"/>
    <property type="match status" value="1"/>
</dbReference>
<evidence type="ECO:0000313" key="10">
    <source>
        <dbReference type="EMBL" id="ALM12755.1"/>
    </source>
</evidence>
<dbReference type="InterPro" id="IPR028923">
    <property type="entry name" value="SAICAR_synt/ADE2_N"/>
</dbReference>
<reference evidence="10 11" key="2">
    <citation type="journal article" date="2016" name="PeerJ">
        <title>Analysis of five complete genome sequences for members of the class Peribacteria in the recently recognized Peregrinibacteria bacterial phylum.</title>
        <authorList>
            <person name="Anantharaman K."/>
            <person name="Brown C.T."/>
            <person name="Burstein D."/>
            <person name="Castelle C.J."/>
            <person name="Probst A.J."/>
            <person name="Thomas B.C."/>
            <person name="Williams K.H."/>
            <person name="Banfield J.F."/>
        </authorList>
    </citation>
    <scope>NUCLEOTIDE SEQUENCE [LARGE SCALE GENOMIC DNA]</scope>
    <source>
        <strain evidence="10">RIFOXYD1_FULL_PER-ii_59_16</strain>
    </source>
</reference>
<keyword evidence="6 8" id="KW-0067">ATP-binding</keyword>
<dbReference type="PANTHER" id="PTHR43700">
    <property type="entry name" value="PHOSPHORIBOSYLAMINOIMIDAZOLE-SUCCINOCARBOXAMIDE SYNTHASE"/>
    <property type="match status" value="1"/>
</dbReference>
<dbReference type="KEGG" id="prf:PeribacterA2_0051"/>
<dbReference type="Gene3D" id="3.30.470.20">
    <property type="entry name" value="ATP-grasp fold, B domain"/>
    <property type="match status" value="1"/>
</dbReference>
<dbReference type="Proteomes" id="UP000069135">
    <property type="component" value="Chromosome"/>
</dbReference>
<dbReference type="NCBIfam" id="NF009251">
    <property type="entry name" value="PRK12607.1"/>
    <property type="match status" value="1"/>
</dbReference>
<dbReference type="AlphaFoldDB" id="A0A0S1SJB8"/>
<dbReference type="SUPFAM" id="SSF56104">
    <property type="entry name" value="SAICAR synthase-like"/>
    <property type="match status" value="1"/>
</dbReference>
<keyword evidence="3 8" id="KW-0436">Ligase</keyword>
<evidence type="ECO:0000313" key="11">
    <source>
        <dbReference type="Proteomes" id="UP000069135"/>
    </source>
</evidence>
<dbReference type="InterPro" id="IPR018236">
    <property type="entry name" value="SAICAR_synthetase_CS"/>
</dbReference>
<dbReference type="UniPathway" id="UPA00074">
    <property type="reaction ID" value="UER00131"/>
</dbReference>
<dbReference type="HAMAP" id="MF_00137">
    <property type="entry name" value="SAICAR_synth"/>
    <property type="match status" value="1"/>
</dbReference>
<organism evidence="10 11">
    <name type="scientific">Candidatus Peribacter riflensis</name>
    <dbReference type="NCBI Taxonomy" id="1735162"/>
    <lineage>
        <taxon>Bacteria</taxon>
        <taxon>Candidatus Peregrinibacteriota</taxon>
        <taxon>Candidatus Peribacteria</taxon>
        <taxon>Candidatus Peribacterales</taxon>
        <taxon>Candidatus Peribacteraceae</taxon>
        <taxon>Candidatus Peribacter</taxon>
    </lineage>
</organism>
<evidence type="ECO:0000256" key="1">
    <source>
        <dbReference type="ARBA" id="ARBA00004672"/>
    </source>
</evidence>
<accession>A0A0S1SND4</accession>
<proteinExistence type="inferred from homology"/>
<evidence type="ECO:0000256" key="6">
    <source>
        <dbReference type="ARBA" id="ARBA00022840"/>
    </source>
</evidence>
<gene>
    <name evidence="8" type="primary">purC</name>
    <name evidence="10" type="ORF">PeribacterD1_0051</name>
</gene>
<dbReference type="EC" id="6.3.2.6" evidence="8"/>
<dbReference type="GO" id="GO:0005524">
    <property type="term" value="F:ATP binding"/>
    <property type="evidence" value="ECO:0007669"/>
    <property type="project" value="UniProtKB-KW"/>
</dbReference>
<evidence type="ECO:0000256" key="5">
    <source>
        <dbReference type="ARBA" id="ARBA00022755"/>
    </source>
</evidence>
<accession>A0A0S1SVX4</accession>
<accession>A0A0S1SG91</accession>
<accession>A0A0S1SJB8</accession>
<sequence length="322" mass="36830">MITPTELKPFLPTALEKTDFKGLGEKYAGKVRDVYTQKEKGRAILIATDRQSAFDIQWCSIPLKGQALNQLSAWWFEQVKDVMPNHIIAVPDENAMVVKDLKMLKVEIVVRGYLTGSTGTSAWVNYNKGVRNFCGNALPEGMVKNQKFAGPIITPTTKGEEDELIDPKGIVERGFATREQWEEMEDRAFALFKKGQEIAATRGLILVDTKYEMGYDTEGKLTIADEVHTPDSSRYWVAKTYEERHARGEEPESLDKEFFRLWLRSQGFEYGGKRPEITDDVRLMLASKYLDLYERMTGTPFVIPNDARVAERIERNLQPYRI</sequence>
<dbReference type="PROSITE" id="PS01057">
    <property type="entry name" value="SAICAR_SYNTHETASE_1"/>
    <property type="match status" value="1"/>
</dbReference>
<name>A0A0S1SJB8_9BACT</name>
<comment type="similarity">
    <text evidence="2 8">Belongs to the SAICAR synthetase family.</text>
</comment>
<protein>
    <recommendedName>
        <fullName evidence="8">Phosphoribosylaminoimidazole-succinocarboxamide synthase</fullName>
        <ecNumber evidence="8">6.3.2.6</ecNumber>
    </recommendedName>
    <alternativeName>
        <fullName evidence="8">SAICAR synthetase</fullName>
    </alternativeName>
</protein>
<dbReference type="EMBL" id="CP013065">
    <property type="protein sequence ID" value="ALM12755.1"/>
    <property type="molecule type" value="Genomic_DNA"/>
</dbReference>
<dbReference type="Gene3D" id="3.30.200.20">
    <property type="entry name" value="Phosphorylase Kinase, domain 1"/>
    <property type="match status" value="1"/>
</dbReference>
<keyword evidence="5 8" id="KW-0658">Purine biosynthesis</keyword>
<dbReference type="GO" id="GO:0006189">
    <property type="term" value="P:'de novo' IMP biosynthetic process"/>
    <property type="evidence" value="ECO:0007669"/>
    <property type="project" value="UniProtKB-UniRule"/>
</dbReference>
<dbReference type="GO" id="GO:0004639">
    <property type="term" value="F:phosphoribosylaminoimidazolesuccinocarboxamide synthase activity"/>
    <property type="evidence" value="ECO:0007669"/>
    <property type="project" value="UniProtKB-UniRule"/>
</dbReference>
<reference evidence="11" key="1">
    <citation type="submission" date="2015-10" db="EMBL/GenBank/DDBJ databases">
        <title>Analysis of five complete genome sequences for members of the class Peribacteria in the recently recognized Peregrinibacteria bacterial phylum.</title>
        <authorList>
            <person name="Anantharaman K."/>
            <person name="Brown C.T."/>
            <person name="Burstein D."/>
            <person name="Castelle C.J."/>
            <person name="Probst A.J."/>
            <person name="Thomas B.C."/>
            <person name="Williams K.H."/>
            <person name="Banfield J.F."/>
        </authorList>
    </citation>
    <scope>NUCLEOTIDE SEQUENCE [LARGE SCALE GENOMIC DNA]</scope>
</reference>
<keyword evidence="4 8" id="KW-0547">Nucleotide-binding</keyword>
<evidence type="ECO:0000256" key="7">
    <source>
        <dbReference type="ARBA" id="ARBA00048475"/>
    </source>
</evidence>
<evidence type="ECO:0000256" key="3">
    <source>
        <dbReference type="ARBA" id="ARBA00022598"/>
    </source>
</evidence>
<dbReference type="PATRIC" id="fig|1735161.3.peg.51"/>
<evidence type="ECO:0000259" key="9">
    <source>
        <dbReference type="Pfam" id="PF01259"/>
    </source>
</evidence>
<evidence type="ECO:0000256" key="4">
    <source>
        <dbReference type="ARBA" id="ARBA00022741"/>
    </source>
</evidence>
<dbReference type="PANTHER" id="PTHR43700:SF1">
    <property type="entry name" value="PHOSPHORIBOSYLAMINOIMIDAZOLE-SUCCINOCARBOXAMIDE SYNTHASE"/>
    <property type="match status" value="1"/>
</dbReference>
<comment type="catalytic activity">
    <reaction evidence="7 8">
        <text>5-amino-1-(5-phospho-D-ribosyl)imidazole-4-carboxylate + L-aspartate + ATP = (2S)-2-[5-amino-1-(5-phospho-beta-D-ribosyl)imidazole-4-carboxamido]succinate + ADP + phosphate + 2 H(+)</text>
        <dbReference type="Rhea" id="RHEA:22628"/>
        <dbReference type="ChEBI" id="CHEBI:15378"/>
        <dbReference type="ChEBI" id="CHEBI:29991"/>
        <dbReference type="ChEBI" id="CHEBI:30616"/>
        <dbReference type="ChEBI" id="CHEBI:43474"/>
        <dbReference type="ChEBI" id="CHEBI:58443"/>
        <dbReference type="ChEBI" id="CHEBI:77657"/>
        <dbReference type="ChEBI" id="CHEBI:456216"/>
        <dbReference type="EC" id="6.3.2.6"/>
    </reaction>
</comment>
<evidence type="ECO:0000256" key="8">
    <source>
        <dbReference type="HAMAP-Rule" id="MF_00137"/>
    </source>
</evidence>
<dbReference type="STRING" id="1735162.PeribacterB2_0051"/>
<evidence type="ECO:0000256" key="2">
    <source>
        <dbReference type="ARBA" id="ARBA00010190"/>
    </source>
</evidence>
<dbReference type="GO" id="GO:0005737">
    <property type="term" value="C:cytoplasm"/>
    <property type="evidence" value="ECO:0007669"/>
    <property type="project" value="TreeGrafter"/>
</dbReference>
<comment type="pathway">
    <text evidence="1 8">Purine metabolism; IMP biosynthesis via de novo pathway; 5-amino-1-(5-phospho-D-ribosyl)imidazole-4-carboxamide from 5-amino-1-(5-phospho-D-ribosyl)imidazole-4-carboxylate: step 1/2.</text>
</comment>
<accession>A0A0S1SS64</accession>
<dbReference type="Pfam" id="PF01259">
    <property type="entry name" value="SAICAR_synt"/>
    <property type="match status" value="1"/>
</dbReference>
<feature type="domain" description="SAICAR synthetase/ADE2 N-terminal" evidence="9">
    <location>
        <begin position="27"/>
        <end position="269"/>
    </location>
</feature>